<organism evidence="2 3">
    <name type="scientific">Aminobacter carboxidus</name>
    <dbReference type="NCBI Taxonomy" id="376165"/>
    <lineage>
        <taxon>Bacteria</taxon>
        <taxon>Pseudomonadati</taxon>
        <taxon>Pseudomonadota</taxon>
        <taxon>Alphaproteobacteria</taxon>
        <taxon>Hyphomicrobiales</taxon>
        <taxon>Phyllobacteriaceae</taxon>
        <taxon>Aminobacter</taxon>
    </lineage>
</organism>
<feature type="signal peptide" evidence="1">
    <location>
        <begin position="1"/>
        <end position="31"/>
    </location>
</feature>
<dbReference type="EMBL" id="JACHGI010000016">
    <property type="protein sequence ID" value="MBB6469436.1"/>
    <property type="molecule type" value="Genomic_DNA"/>
</dbReference>
<evidence type="ECO:0000313" key="2">
    <source>
        <dbReference type="EMBL" id="MBB6469436.1"/>
    </source>
</evidence>
<evidence type="ECO:0000256" key="1">
    <source>
        <dbReference type="SAM" id="SignalP"/>
    </source>
</evidence>
<accession>A0A8E1WL79</accession>
<proteinExistence type="predicted"/>
<evidence type="ECO:0000313" key="3">
    <source>
        <dbReference type="Proteomes" id="UP000532373"/>
    </source>
</evidence>
<protein>
    <submittedName>
        <fullName evidence="2">Uncharacterized protein</fullName>
    </submittedName>
</protein>
<name>A0A8E1WL79_9HYPH</name>
<dbReference type="AlphaFoldDB" id="A0A8E1WL79"/>
<keyword evidence="1" id="KW-0732">Signal</keyword>
<dbReference type="RefSeq" id="WP_184772817.1">
    <property type="nucleotide sequence ID" value="NZ_JACHGI010000016.1"/>
</dbReference>
<reference evidence="2 3" key="1">
    <citation type="submission" date="2020-08" db="EMBL/GenBank/DDBJ databases">
        <title>Genomic Encyclopedia of Type Strains, Phase IV (KMG-IV): sequencing the most valuable type-strain genomes for metagenomic binning, comparative biology and taxonomic classification.</title>
        <authorList>
            <person name="Goeker M."/>
        </authorList>
    </citation>
    <scope>NUCLEOTIDE SEQUENCE [LARGE SCALE GENOMIC DNA]</scope>
    <source>
        <strain evidence="2 3">DSM 17454</strain>
    </source>
</reference>
<gene>
    <name evidence="2" type="ORF">HNQ96_005326</name>
</gene>
<dbReference type="Proteomes" id="UP000532373">
    <property type="component" value="Unassembled WGS sequence"/>
</dbReference>
<feature type="chain" id="PRO_5034729699" evidence="1">
    <location>
        <begin position="32"/>
        <end position="171"/>
    </location>
</feature>
<comment type="caution">
    <text evidence="2">The sequence shown here is derived from an EMBL/GenBank/DDBJ whole genome shotgun (WGS) entry which is preliminary data.</text>
</comment>
<sequence length="171" mass="18696">MTVLSVDWGNMKKLISAVLAATFLATTSAAAEPHFADYPTKIYLKGKSVLPKMTGSVAHFRTRINNGMKAGPNFGGHFTLIEIGCGSSCIFAFLIDARDGRVVDFPLGGEENYQLQMQYGIDSTLLQAEWMDTSVGDYDTCVRGYYDIGSGNLTKVSSETYKIERSSFCSQ</sequence>